<evidence type="ECO:0000259" key="19">
    <source>
        <dbReference type="SMART" id="SM00559"/>
    </source>
</evidence>
<keyword evidence="11" id="KW-0067">ATP-binding</keyword>
<keyword evidence="16" id="KW-0539">Nucleus</keyword>
<dbReference type="SMART" id="SM00559">
    <property type="entry name" value="Ku78"/>
    <property type="match status" value="1"/>
</dbReference>
<evidence type="ECO:0000256" key="14">
    <source>
        <dbReference type="ARBA" id="ARBA00023172"/>
    </source>
</evidence>
<keyword evidence="12" id="KW-0779">Telomere</keyword>
<evidence type="ECO:0000256" key="5">
    <source>
        <dbReference type="ARBA" id="ARBA00021792"/>
    </source>
</evidence>
<keyword evidence="15" id="KW-0234">DNA repair</keyword>
<comment type="caution">
    <text evidence="20">The sequence shown here is derived from an EMBL/GenBank/DDBJ whole genome shotgun (WGS) entry which is preliminary data.</text>
</comment>
<evidence type="ECO:0000256" key="10">
    <source>
        <dbReference type="ARBA" id="ARBA00022806"/>
    </source>
</evidence>
<evidence type="ECO:0000256" key="15">
    <source>
        <dbReference type="ARBA" id="ARBA00023204"/>
    </source>
</evidence>
<proteinExistence type="inferred from homology"/>
<evidence type="ECO:0000256" key="13">
    <source>
        <dbReference type="ARBA" id="ARBA00023125"/>
    </source>
</evidence>
<dbReference type="Gene3D" id="1.10.1600.10">
    <property type="match status" value="1"/>
</dbReference>
<sequence length="863" mass="97153">MPAERAGYTVHMFVLDVCKSMGSPHTFTLPDGRTQEITNLQWALKYIKLKIQEMIYNGRKTDKCGVIIFGTEETNNIVNDKQGGYDNVTEYIPICTPNAGTLRKLDRLEPSATYGDPIDALIVATKTQEEWLGKKKWSKKITLVTDGQNIMELEDWESSVAKLNELEISFLLVGVDFDSDDPEYEYQEPDKSNVKRQNEQFWREFLDRVDNGNMGTLGHAMLYLSKPSIKETASNPMRSVLRIGDAEGKPDQAIEIDISTTKCTAVANNKAWKNFAVRMKEGTKDEEEILIGEDGSRLIVYAQLKKQAGWYVDTKEENDDDDDKKSIKKEDGDGDVKMEEDSDSETLVQVEKENLIRGYKYGTGYVPCADDSFLRLETKKGIDIIGFFDAAKFRRELSRGEVQYIWGDKDSPLQQVALSSIARGMAKKKVMAIARWVTKDGSDAKMGVLNPCLFDKVDCLLWAEMPFADDYRQYTFASLERLVTKKGEVLTEHPYLPTEEQCEAMDQFVKAMDLMKADKDPETGKHTEWFTPIESYNPGLHRVKQAMFHCAVVDDLATEPLDPPHPDTTKYFEPPPKVVKKSKEVVEDLIKKMNVKEVVKQPKRTRNEEHVHAADDDDEPLLLARKPTATFSMSQIPASQPTSPTKSKPEPKPKVEPGDSETEDESDDDTARKLAMKKAPSSSSKNPLPTPARSLSPRSHSVSQANIQSPAKPKQDDIAMDIDADIDPQRDPGRVIGRTRPLDDFKKIIEDPESYPSAKAKAMKDLGHVVTGIVLAPFASRREQELKDCLKEMRRAALLEDEVDVWNGFIQDLKDKCLFSTPGNKEFWEVTKKMGSGLITGVEARKLGADSDVGEDQAVEFLK</sequence>
<evidence type="ECO:0000256" key="8">
    <source>
        <dbReference type="ARBA" id="ARBA00022763"/>
    </source>
</evidence>
<dbReference type="EC" id="3.6.4.12" evidence="4"/>
<evidence type="ECO:0000256" key="17">
    <source>
        <dbReference type="ARBA" id="ARBA00031847"/>
    </source>
</evidence>
<keyword evidence="7" id="KW-0547">Nucleotide-binding</keyword>
<feature type="compositionally biased region" description="Polar residues" evidence="18">
    <location>
        <begin position="696"/>
        <end position="709"/>
    </location>
</feature>
<evidence type="ECO:0000256" key="11">
    <source>
        <dbReference type="ARBA" id="ARBA00022840"/>
    </source>
</evidence>
<dbReference type="Gene3D" id="1.25.40.240">
    <property type="entry name" value="Ku, C-terminal domain"/>
    <property type="match status" value="1"/>
</dbReference>
<feature type="region of interest" description="Disordered" evidence="18">
    <location>
        <begin position="315"/>
        <end position="344"/>
    </location>
</feature>
<feature type="region of interest" description="Disordered" evidence="18">
    <location>
        <begin position="600"/>
        <end position="716"/>
    </location>
</feature>
<gene>
    <name evidence="20" type="primary">YKU80</name>
    <name evidence="20" type="ORF">VKT23_002978</name>
</gene>
<keyword evidence="8" id="KW-0227">DNA damage</keyword>
<evidence type="ECO:0000256" key="12">
    <source>
        <dbReference type="ARBA" id="ARBA00022895"/>
    </source>
</evidence>
<keyword evidence="13" id="KW-0238">DNA-binding</keyword>
<evidence type="ECO:0000256" key="18">
    <source>
        <dbReference type="SAM" id="MobiDB-lite"/>
    </source>
</evidence>
<dbReference type="SUPFAM" id="SSF101420">
    <property type="entry name" value="C-terminal domain of Ku80"/>
    <property type="match status" value="1"/>
</dbReference>
<evidence type="ECO:0000256" key="4">
    <source>
        <dbReference type="ARBA" id="ARBA00012551"/>
    </source>
</evidence>
<evidence type="ECO:0000313" key="20">
    <source>
        <dbReference type="EMBL" id="KAK7468469.1"/>
    </source>
</evidence>
<keyword evidence="14" id="KW-0233">DNA recombination</keyword>
<dbReference type="CDD" id="cd00873">
    <property type="entry name" value="KU80"/>
    <property type="match status" value="1"/>
</dbReference>
<reference evidence="20 21" key="1">
    <citation type="submission" date="2024-01" db="EMBL/GenBank/DDBJ databases">
        <title>A draft genome for the cacao thread blight pathogen Marasmiellus scandens.</title>
        <authorList>
            <person name="Baruah I.K."/>
            <person name="Leung J."/>
            <person name="Bukari Y."/>
            <person name="Amoako-Attah I."/>
            <person name="Meinhardt L.W."/>
            <person name="Bailey B.A."/>
            <person name="Cohen S.P."/>
        </authorList>
    </citation>
    <scope>NUCLEOTIDE SEQUENCE [LARGE SCALE GENOMIC DNA]</scope>
    <source>
        <strain evidence="20 21">GH-19</strain>
    </source>
</reference>
<dbReference type="InterPro" id="IPR006164">
    <property type="entry name" value="DNA_bd_Ku70/Ku80"/>
</dbReference>
<dbReference type="Pfam" id="PF03731">
    <property type="entry name" value="Ku_N"/>
    <property type="match status" value="1"/>
</dbReference>
<dbReference type="Pfam" id="PF08785">
    <property type="entry name" value="Ku_PK_bind"/>
    <property type="match status" value="1"/>
</dbReference>
<dbReference type="InterPro" id="IPR014893">
    <property type="entry name" value="Ku_PK_bind"/>
</dbReference>
<dbReference type="Gene3D" id="3.40.50.410">
    <property type="entry name" value="von Willebrand factor, type A domain"/>
    <property type="match status" value="1"/>
</dbReference>
<dbReference type="Gene3D" id="2.40.290.10">
    <property type="match status" value="1"/>
</dbReference>
<dbReference type="InterPro" id="IPR036494">
    <property type="entry name" value="Ku_C_sf"/>
</dbReference>
<dbReference type="PANTHER" id="PTHR12604">
    <property type="entry name" value="KU AUTOANTIGEN DNA HELICASE"/>
    <property type="match status" value="1"/>
</dbReference>
<comment type="subcellular location">
    <subcellularLocation>
        <location evidence="2">Chromosome</location>
        <location evidence="2">Telomere</location>
    </subcellularLocation>
    <subcellularLocation>
        <location evidence="1">Nucleus</location>
    </subcellularLocation>
</comment>
<feature type="domain" description="Ku" evidence="19">
    <location>
        <begin position="347"/>
        <end position="482"/>
    </location>
</feature>
<dbReference type="SUPFAM" id="SSF100939">
    <property type="entry name" value="SPOC domain-like"/>
    <property type="match status" value="1"/>
</dbReference>
<dbReference type="SUPFAM" id="SSF53300">
    <property type="entry name" value="vWA-like"/>
    <property type="match status" value="1"/>
</dbReference>
<keyword evidence="21" id="KW-1185">Reference proteome</keyword>
<dbReference type="Proteomes" id="UP001498398">
    <property type="component" value="Unassembled WGS sequence"/>
</dbReference>
<feature type="compositionally biased region" description="Basic and acidic residues" evidence="18">
    <location>
        <begin position="323"/>
        <end position="339"/>
    </location>
</feature>
<evidence type="ECO:0000256" key="7">
    <source>
        <dbReference type="ARBA" id="ARBA00022741"/>
    </source>
</evidence>
<protein>
    <recommendedName>
        <fullName evidence="5">ATP-dependent DNA helicase II subunit 2</fullName>
        <ecNumber evidence="4">3.6.4.12</ecNumber>
    </recommendedName>
    <alternativeName>
        <fullName evidence="17">ATP-dependent DNA helicase II subunit Ku80</fullName>
    </alternativeName>
</protein>
<dbReference type="Pfam" id="PF02735">
    <property type="entry name" value="Ku"/>
    <property type="match status" value="1"/>
</dbReference>
<name>A0ABR1K1I9_9AGAR</name>
<feature type="compositionally biased region" description="Polar residues" evidence="18">
    <location>
        <begin position="629"/>
        <end position="640"/>
    </location>
</feature>
<dbReference type="InterPro" id="IPR024193">
    <property type="entry name" value="Ku80"/>
</dbReference>
<feature type="compositionally biased region" description="Acidic residues" evidence="18">
    <location>
        <begin position="658"/>
        <end position="668"/>
    </location>
</feature>
<keyword evidence="9" id="KW-0378">Hydrolase</keyword>
<evidence type="ECO:0000256" key="6">
    <source>
        <dbReference type="ARBA" id="ARBA00022454"/>
    </source>
</evidence>
<dbReference type="InterPro" id="IPR016194">
    <property type="entry name" value="SPOC-like_C_dom_sf"/>
</dbReference>
<organism evidence="20 21">
    <name type="scientific">Marasmiellus scandens</name>
    <dbReference type="NCBI Taxonomy" id="2682957"/>
    <lineage>
        <taxon>Eukaryota</taxon>
        <taxon>Fungi</taxon>
        <taxon>Dikarya</taxon>
        <taxon>Basidiomycota</taxon>
        <taxon>Agaricomycotina</taxon>
        <taxon>Agaricomycetes</taxon>
        <taxon>Agaricomycetidae</taxon>
        <taxon>Agaricales</taxon>
        <taxon>Marasmiineae</taxon>
        <taxon>Omphalotaceae</taxon>
        <taxon>Marasmiellus</taxon>
    </lineage>
</organism>
<feature type="compositionally biased region" description="Basic and acidic residues" evidence="18">
    <location>
        <begin position="600"/>
        <end position="614"/>
    </location>
</feature>
<evidence type="ECO:0000256" key="2">
    <source>
        <dbReference type="ARBA" id="ARBA00004574"/>
    </source>
</evidence>
<accession>A0ABR1K1I9</accession>
<evidence type="ECO:0000256" key="16">
    <source>
        <dbReference type="ARBA" id="ARBA00023242"/>
    </source>
</evidence>
<dbReference type="InterPro" id="IPR005161">
    <property type="entry name" value="Ku_N"/>
</dbReference>
<evidence type="ECO:0000313" key="21">
    <source>
        <dbReference type="Proteomes" id="UP001498398"/>
    </source>
</evidence>
<evidence type="ECO:0000256" key="3">
    <source>
        <dbReference type="ARBA" id="ARBA00007726"/>
    </source>
</evidence>
<dbReference type="EMBL" id="JBANRG010000003">
    <property type="protein sequence ID" value="KAK7468469.1"/>
    <property type="molecule type" value="Genomic_DNA"/>
</dbReference>
<evidence type="ECO:0000256" key="1">
    <source>
        <dbReference type="ARBA" id="ARBA00004123"/>
    </source>
</evidence>
<keyword evidence="10 20" id="KW-0347">Helicase</keyword>
<dbReference type="GO" id="GO:0004386">
    <property type="term" value="F:helicase activity"/>
    <property type="evidence" value="ECO:0007669"/>
    <property type="project" value="UniProtKB-KW"/>
</dbReference>
<keyword evidence="6" id="KW-0158">Chromosome</keyword>
<dbReference type="InterPro" id="IPR036465">
    <property type="entry name" value="vWFA_dom_sf"/>
</dbReference>
<comment type="similarity">
    <text evidence="3">Belongs to the ku80 family.</text>
</comment>
<dbReference type="PANTHER" id="PTHR12604:SF4">
    <property type="entry name" value="X-RAY REPAIR CROSS-COMPLEMENTING PROTEIN 5"/>
    <property type="match status" value="1"/>
</dbReference>
<feature type="compositionally biased region" description="Basic and acidic residues" evidence="18">
    <location>
        <begin position="647"/>
        <end position="657"/>
    </location>
</feature>
<evidence type="ECO:0000256" key="9">
    <source>
        <dbReference type="ARBA" id="ARBA00022801"/>
    </source>
</evidence>